<organism evidence="2 3">
    <name type="scientific">Thalassiosira oceanica</name>
    <name type="common">Marine diatom</name>
    <dbReference type="NCBI Taxonomy" id="159749"/>
    <lineage>
        <taxon>Eukaryota</taxon>
        <taxon>Sar</taxon>
        <taxon>Stramenopiles</taxon>
        <taxon>Ochrophyta</taxon>
        <taxon>Bacillariophyta</taxon>
        <taxon>Coscinodiscophyceae</taxon>
        <taxon>Thalassiosirophycidae</taxon>
        <taxon>Thalassiosirales</taxon>
        <taxon>Thalassiosiraceae</taxon>
        <taxon>Thalassiosira</taxon>
    </lineage>
</organism>
<evidence type="ECO:0000313" key="2">
    <source>
        <dbReference type="EMBL" id="EJK72221.1"/>
    </source>
</evidence>
<reference evidence="2 3" key="1">
    <citation type="journal article" date="2012" name="Genome Biol.">
        <title>Genome and low-iron response of an oceanic diatom adapted to chronic iron limitation.</title>
        <authorList>
            <person name="Lommer M."/>
            <person name="Specht M."/>
            <person name="Roy A.S."/>
            <person name="Kraemer L."/>
            <person name="Andreson R."/>
            <person name="Gutowska M.A."/>
            <person name="Wolf J."/>
            <person name="Bergner S.V."/>
            <person name="Schilhabel M.B."/>
            <person name="Klostermeier U.C."/>
            <person name="Beiko R.G."/>
            <person name="Rosenstiel P."/>
            <person name="Hippler M."/>
            <person name="Laroche J."/>
        </authorList>
    </citation>
    <scope>NUCLEOTIDE SEQUENCE [LARGE SCALE GENOMIC DNA]</scope>
    <source>
        <strain evidence="2 3">CCMP1005</strain>
    </source>
</reference>
<gene>
    <name evidence="2" type="ORF">THAOC_06264</name>
</gene>
<comment type="caution">
    <text evidence="2">The sequence shown here is derived from an EMBL/GenBank/DDBJ whole genome shotgun (WGS) entry which is preliminary data.</text>
</comment>
<dbReference type="AlphaFoldDB" id="K0TFA5"/>
<name>K0TFA5_THAOC</name>
<dbReference type="Proteomes" id="UP000266841">
    <property type="component" value="Unassembled WGS sequence"/>
</dbReference>
<feature type="region of interest" description="Disordered" evidence="1">
    <location>
        <begin position="68"/>
        <end position="105"/>
    </location>
</feature>
<feature type="compositionally biased region" description="Basic and acidic residues" evidence="1">
    <location>
        <begin position="70"/>
        <end position="81"/>
    </location>
</feature>
<accession>K0TFA5</accession>
<keyword evidence="3" id="KW-1185">Reference proteome</keyword>
<protein>
    <submittedName>
        <fullName evidence="2">Uncharacterized protein</fullName>
    </submittedName>
</protein>
<proteinExistence type="predicted"/>
<evidence type="ECO:0000256" key="1">
    <source>
        <dbReference type="SAM" id="MobiDB-lite"/>
    </source>
</evidence>
<dbReference type="EMBL" id="AGNL01006178">
    <property type="protein sequence ID" value="EJK72221.1"/>
    <property type="molecule type" value="Genomic_DNA"/>
</dbReference>
<feature type="compositionally biased region" description="Low complexity" evidence="1">
    <location>
        <begin position="83"/>
        <end position="98"/>
    </location>
</feature>
<evidence type="ECO:0000313" key="3">
    <source>
        <dbReference type="Proteomes" id="UP000266841"/>
    </source>
</evidence>
<feature type="non-terminal residue" evidence="2">
    <location>
        <position position="105"/>
    </location>
</feature>
<sequence length="105" mass="11527">MTLRSLRSTAPKIAASEEMGLPFDSDLKLNWNPSTKGNPTTLPNNLNREVNAKQLMLFWTSDNVTGLAKRGGEQQDLRDSSEGLGPLSRLSRPGPLLLVHKTCPK</sequence>